<protein>
    <submittedName>
        <fullName evidence="1">Uncharacterized protein</fullName>
    </submittedName>
</protein>
<name>A0A1L3SRY9_9HYPH</name>
<dbReference type="EMBL" id="CP018171">
    <property type="protein sequence ID" value="APH72169.1"/>
    <property type="molecule type" value="Genomic_DNA"/>
</dbReference>
<dbReference type="AlphaFoldDB" id="A0A1L3SRY9"/>
<organism evidence="1 2">
    <name type="scientific">Aquibium oceanicum</name>
    <dbReference type="NCBI Taxonomy" id="1670800"/>
    <lineage>
        <taxon>Bacteria</taxon>
        <taxon>Pseudomonadati</taxon>
        <taxon>Pseudomonadota</taxon>
        <taxon>Alphaproteobacteria</taxon>
        <taxon>Hyphomicrobiales</taxon>
        <taxon>Phyllobacteriaceae</taxon>
        <taxon>Aquibium</taxon>
    </lineage>
</organism>
<dbReference type="Proteomes" id="UP000182840">
    <property type="component" value="Chromosome"/>
</dbReference>
<gene>
    <name evidence="1" type="ORF">BSQ44_12945</name>
</gene>
<keyword evidence="2" id="KW-1185">Reference proteome</keyword>
<dbReference type="KEGG" id="meso:BSQ44_12945"/>
<dbReference type="RefSeq" id="WP_072604778.1">
    <property type="nucleotide sequence ID" value="NZ_CP018171.1"/>
</dbReference>
<dbReference type="CDD" id="cd20691">
    <property type="entry name" value="CdiI_EC536-like"/>
    <property type="match status" value="1"/>
</dbReference>
<proteinExistence type="predicted"/>
<dbReference type="InterPro" id="IPR040547">
    <property type="entry name" value="CdiI"/>
</dbReference>
<evidence type="ECO:0000313" key="2">
    <source>
        <dbReference type="Proteomes" id="UP000182840"/>
    </source>
</evidence>
<dbReference type="Pfam" id="PF18616">
    <property type="entry name" value="CdiI_3"/>
    <property type="match status" value="1"/>
</dbReference>
<accession>A0A1L3SRY9</accession>
<reference evidence="2" key="1">
    <citation type="submission" date="2016-11" db="EMBL/GenBank/DDBJ databases">
        <title>Mesorhizobium oceanicum sp. nov., isolated from deep seawater in South China Sea.</title>
        <authorList>
            <person name="Fu G.-Y."/>
        </authorList>
    </citation>
    <scope>NUCLEOTIDE SEQUENCE [LARGE SCALE GENOMIC DNA]</scope>
    <source>
        <strain evidence="2">B7</strain>
    </source>
</reference>
<evidence type="ECO:0000313" key="1">
    <source>
        <dbReference type="EMBL" id="APH72169.1"/>
    </source>
</evidence>
<sequence>MARSSKHRRSKSIEERTLEELDGERWGEPLFDSYVVRTCHALRRKPLKTLTDEELRLAVGQGMGLEWLVPLMLKRLAQDPFRAGDFFEGALLASLARVPSSYWTGHPAEKSILATEVVAAALSDVRLPSMTREAREAFVALNASSAEPCRS</sequence>
<dbReference type="STRING" id="1670800.BSQ44_12945"/>